<evidence type="ECO:0008006" key="3">
    <source>
        <dbReference type="Google" id="ProtNLM"/>
    </source>
</evidence>
<keyword evidence="2" id="KW-1185">Reference proteome</keyword>
<comment type="caution">
    <text evidence="1">The sequence shown here is derived from an EMBL/GenBank/DDBJ whole genome shotgun (WGS) entry which is preliminary data.</text>
</comment>
<dbReference type="Gene3D" id="3.60.10.10">
    <property type="entry name" value="Endonuclease/exonuclease/phosphatase"/>
    <property type="match status" value="1"/>
</dbReference>
<reference evidence="1 2" key="1">
    <citation type="journal article" date="2017" name="Nat. Commun.">
        <title>Genome assembly with in vitro proximity ligation data and whole-genome triplication in lettuce.</title>
        <authorList>
            <person name="Reyes-Chin-Wo S."/>
            <person name="Wang Z."/>
            <person name="Yang X."/>
            <person name="Kozik A."/>
            <person name="Arikit S."/>
            <person name="Song C."/>
            <person name="Xia L."/>
            <person name="Froenicke L."/>
            <person name="Lavelle D.O."/>
            <person name="Truco M.J."/>
            <person name="Xia R."/>
            <person name="Zhu S."/>
            <person name="Xu C."/>
            <person name="Xu H."/>
            <person name="Xu X."/>
            <person name="Cox K."/>
            <person name="Korf I."/>
            <person name="Meyers B.C."/>
            <person name="Michelmore R.W."/>
        </authorList>
    </citation>
    <scope>NUCLEOTIDE SEQUENCE [LARGE SCALE GENOMIC DNA]</scope>
    <source>
        <strain evidence="2">cv. Salinas</strain>
        <tissue evidence="1">Seedlings</tissue>
    </source>
</reference>
<dbReference type="AlphaFoldDB" id="A0A9R1VCE6"/>
<proteinExistence type="predicted"/>
<dbReference type="PANTHER" id="PTHR33710:SF64">
    <property type="entry name" value="ENDONUCLEASE_EXONUCLEASE_PHOSPHATASE DOMAIN-CONTAINING PROTEIN"/>
    <property type="match status" value="1"/>
</dbReference>
<accession>A0A9R1VCE6</accession>
<gene>
    <name evidence="1" type="ORF">LSAT_V11C500296390</name>
</gene>
<dbReference type="PANTHER" id="PTHR33710">
    <property type="entry name" value="BNAC02G09200D PROTEIN"/>
    <property type="match status" value="1"/>
</dbReference>
<name>A0A9R1VCE6_LACSA</name>
<evidence type="ECO:0000313" key="2">
    <source>
        <dbReference type="Proteomes" id="UP000235145"/>
    </source>
</evidence>
<sequence>MQVRVASEIYGSVSLPHEANIFNDFISHAGLVDILLGGYSFTWSDKVVTKMSKLDSFLVSEGTLEIFPNLTGFVLERHLWDHRPILLKEISIDYSPPFRVFHSWFSMDGFVQMVEDSWNNNGIFHPNALVFFKKKLHHLKKTIKIEKLIEEKGNLHCWLKGLRCIRRSKTLIVLKGQILLKRLRYIKKREFQIFFHGMLNKETQAVGNPGHDAGLLNLLYLVLRFFRTSTEGFILINQRCWIIIFTYDEIKKAVWDCGIDISPSHDGFSFGFIRRFWHLIDKDIIQAVVEFYSSIEFPYGCNTSFLVLIPKVQDAKNVKDFRPLSLIGCLYKIVGKILANGLSLVIKDDAMFIGEWKDLNIQNLVIVFHCFHLASGLKINLHKSKLFGISVNNSSIEAVATRIGCNRR</sequence>
<protein>
    <recommendedName>
        <fullName evidence="3">Reverse transcriptase domain-containing protein</fullName>
    </recommendedName>
</protein>
<organism evidence="1 2">
    <name type="scientific">Lactuca sativa</name>
    <name type="common">Garden lettuce</name>
    <dbReference type="NCBI Taxonomy" id="4236"/>
    <lineage>
        <taxon>Eukaryota</taxon>
        <taxon>Viridiplantae</taxon>
        <taxon>Streptophyta</taxon>
        <taxon>Embryophyta</taxon>
        <taxon>Tracheophyta</taxon>
        <taxon>Spermatophyta</taxon>
        <taxon>Magnoliopsida</taxon>
        <taxon>eudicotyledons</taxon>
        <taxon>Gunneridae</taxon>
        <taxon>Pentapetalae</taxon>
        <taxon>asterids</taxon>
        <taxon>campanulids</taxon>
        <taxon>Asterales</taxon>
        <taxon>Asteraceae</taxon>
        <taxon>Cichorioideae</taxon>
        <taxon>Cichorieae</taxon>
        <taxon>Lactucinae</taxon>
        <taxon>Lactuca</taxon>
    </lineage>
</organism>
<dbReference type="SUPFAM" id="SSF56219">
    <property type="entry name" value="DNase I-like"/>
    <property type="match status" value="1"/>
</dbReference>
<evidence type="ECO:0000313" key="1">
    <source>
        <dbReference type="EMBL" id="KAJ0203555.1"/>
    </source>
</evidence>
<dbReference type="InterPro" id="IPR036691">
    <property type="entry name" value="Endo/exonu/phosph_ase_sf"/>
</dbReference>
<dbReference type="Proteomes" id="UP000235145">
    <property type="component" value="Unassembled WGS sequence"/>
</dbReference>
<dbReference type="EMBL" id="NBSK02000005">
    <property type="protein sequence ID" value="KAJ0203555.1"/>
    <property type="molecule type" value="Genomic_DNA"/>
</dbReference>